<evidence type="ECO:0008006" key="8">
    <source>
        <dbReference type="Google" id="ProtNLM"/>
    </source>
</evidence>
<reference evidence="6" key="1">
    <citation type="submission" date="2023-10" db="EMBL/GenBank/DDBJ databases">
        <authorList>
            <person name="Chen Y."/>
            <person name="Shah S."/>
            <person name="Dougan E. K."/>
            <person name="Thang M."/>
            <person name="Chan C."/>
        </authorList>
    </citation>
    <scope>NUCLEOTIDE SEQUENCE [LARGE SCALE GENOMIC DNA]</scope>
</reference>
<feature type="region of interest" description="Disordered" evidence="5">
    <location>
        <begin position="125"/>
        <end position="161"/>
    </location>
</feature>
<dbReference type="SUPFAM" id="SSF51905">
    <property type="entry name" value="FAD/NAD(P)-binding domain"/>
    <property type="match status" value="1"/>
</dbReference>
<keyword evidence="4" id="KW-0560">Oxidoreductase</keyword>
<accession>A0ABN9RQZ6</accession>
<dbReference type="PANTHER" id="PTHR46496:SF1">
    <property type="entry name" value="ZEAXANTHIN EPOXIDASE, CHLOROPLASTIC"/>
    <property type="match status" value="1"/>
</dbReference>
<evidence type="ECO:0000313" key="6">
    <source>
        <dbReference type="EMBL" id="CAK0821675.1"/>
    </source>
</evidence>
<evidence type="ECO:0000256" key="2">
    <source>
        <dbReference type="ARBA" id="ARBA00022630"/>
    </source>
</evidence>
<organism evidence="6 7">
    <name type="scientific">Prorocentrum cordatum</name>
    <dbReference type="NCBI Taxonomy" id="2364126"/>
    <lineage>
        <taxon>Eukaryota</taxon>
        <taxon>Sar</taxon>
        <taxon>Alveolata</taxon>
        <taxon>Dinophyceae</taxon>
        <taxon>Prorocentrales</taxon>
        <taxon>Prorocentraceae</taxon>
        <taxon>Prorocentrum</taxon>
    </lineage>
</organism>
<comment type="cofactor">
    <cofactor evidence="1">
        <name>FAD</name>
        <dbReference type="ChEBI" id="CHEBI:57692"/>
    </cofactor>
</comment>
<evidence type="ECO:0000256" key="3">
    <source>
        <dbReference type="ARBA" id="ARBA00022827"/>
    </source>
</evidence>
<comment type="caution">
    <text evidence="6">The sequence shown here is derived from an EMBL/GenBank/DDBJ whole genome shotgun (WGS) entry which is preliminary data.</text>
</comment>
<dbReference type="EMBL" id="CAUYUJ010007691">
    <property type="protein sequence ID" value="CAK0821675.1"/>
    <property type="molecule type" value="Genomic_DNA"/>
</dbReference>
<keyword evidence="2" id="KW-0285">Flavoprotein</keyword>
<evidence type="ECO:0000256" key="5">
    <source>
        <dbReference type="SAM" id="MobiDB-lite"/>
    </source>
</evidence>
<dbReference type="Gene3D" id="3.50.50.60">
    <property type="entry name" value="FAD/NAD(P)-binding domain"/>
    <property type="match status" value="1"/>
</dbReference>
<feature type="compositionally biased region" description="Low complexity" evidence="5">
    <location>
        <begin position="327"/>
        <end position="359"/>
    </location>
</feature>
<proteinExistence type="predicted"/>
<evidence type="ECO:0000313" key="7">
    <source>
        <dbReference type="Proteomes" id="UP001189429"/>
    </source>
</evidence>
<dbReference type="PANTHER" id="PTHR46496">
    <property type="match status" value="1"/>
</dbReference>
<feature type="compositionally biased region" description="Basic and acidic residues" evidence="5">
    <location>
        <begin position="540"/>
        <end position="549"/>
    </location>
</feature>
<feature type="compositionally biased region" description="Basic and acidic residues" evidence="5">
    <location>
        <begin position="125"/>
        <end position="134"/>
    </location>
</feature>
<gene>
    <name evidence="6" type="ORF">PCOR1329_LOCUS22886</name>
</gene>
<evidence type="ECO:0000256" key="1">
    <source>
        <dbReference type="ARBA" id="ARBA00001974"/>
    </source>
</evidence>
<sequence length="549" mass="57844">MRTSRLPCFVELLRARSWADGPVALMGDACHPMMPNLGQGGCQAMEAAVEAEASPWLVFAFAYWVVASSVGFAGREDGYVLTQKLRAITNTSQVPAALEEYYSERILRTAAVQFLSRIASDTPRALKHDMDSETHSASGLGAVAGDEGEGEGPETDGGEVARAAGFQPGAAAASGARAAVPAPEAAAARAGSFHPSAQLCLGAAAPGGRMEREGDGFEEFLAFLHPETWKEAIAVERARLRASIQPRLFLRPRSAAAALTRPTAAQRPCCAAEELRREAGRRAACVDKAAAAEDDAHEAALEAEFRRAPRVARTSPPKPLDGSCSKTPAAARRGAAPTASADGSAAPAGGGAASIAAPGPKAPPVRCQSFKAPAALPDLLLDTFTFPWKPEEGLAGPHGQGRGDFSYAPVVVNYLRCATGDQQSGSAEWVSAWVGSPSPVENPGRRRGIEDRGGVGRFWQTLGVLADPQWCVGGVSSRRWRPKWWTPFALLGAGWLCQPQTCDEMLLAVLALSFDSGPGVHSRATGRSKMDPCANSRPWESCREHRSAS</sequence>
<dbReference type="Proteomes" id="UP001189429">
    <property type="component" value="Unassembled WGS sequence"/>
</dbReference>
<keyword evidence="3" id="KW-0274">FAD</keyword>
<dbReference type="InterPro" id="IPR036188">
    <property type="entry name" value="FAD/NAD-bd_sf"/>
</dbReference>
<feature type="compositionally biased region" description="Acidic residues" evidence="5">
    <location>
        <begin position="146"/>
        <end position="157"/>
    </location>
</feature>
<keyword evidence="7" id="KW-1185">Reference proteome</keyword>
<feature type="region of interest" description="Disordered" evidence="5">
    <location>
        <begin position="305"/>
        <end position="363"/>
    </location>
</feature>
<feature type="region of interest" description="Disordered" evidence="5">
    <location>
        <begin position="521"/>
        <end position="549"/>
    </location>
</feature>
<name>A0ABN9RQZ6_9DINO</name>
<protein>
    <recommendedName>
        <fullName evidence="8">FAD-binding domain-containing protein</fullName>
    </recommendedName>
</protein>
<evidence type="ECO:0000256" key="4">
    <source>
        <dbReference type="ARBA" id="ARBA00023002"/>
    </source>
</evidence>